<reference evidence="3 4" key="1">
    <citation type="submission" date="2019-05" db="EMBL/GenBank/DDBJ databases">
        <title>The metagenome of a microbial culture collection derived from dairy environment covers the genomic content of the human microbiome.</title>
        <authorList>
            <person name="Roder T."/>
            <person name="Wuthrich D."/>
            <person name="Sattari Z."/>
            <person name="Von Ah U."/>
            <person name="Bar C."/>
            <person name="Ronchi F."/>
            <person name="Macpherson A.J."/>
            <person name="Ganal-Vonarburg S.C."/>
            <person name="Bruggmann R."/>
            <person name="Vergeres G."/>
        </authorList>
    </citation>
    <scope>NUCLEOTIDE SEQUENCE [LARGE SCALE GENOMIC DNA]</scope>
    <source>
        <strain evidence="3 4">FAM 24235</strain>
    </source>
</reference>
<dbReference type="AlphaFoldDB" id="A0A5R9C6T0"/>
<dbReference type="EMBL" id="VBTE01000005">
    <property type="protein sequence ID" value="TLQ08830.1"/>
    <property type="molecule type" value="Genomic_DNA"/>
</dbReference>
<evidence type="ECO:0000313" key="4">
    <source>
        <dbReference type="Proteomes" id="UP000307201"/>
    </source>
</evidence>
<name>A0A5R9C6T0_9LACT</name>
<feature type="coiled-coil region" evidence="1">
    <location>
        <begin position="41"/>
        <end position="92"/>
    </location>
</feature>
<sequence>MDWIKTILDKHTKEDGTVDLEAANKEIDAEFPKNAVPKADFNSKVEELKSANDTLDTLKKENKDVEALQTKITEHETKVADLEKDLAEERKTHSLKEALTQSGAKDIDYAMFKLGDVELNKDGTIKDLDNKIKSLIESTPDMFESKEDDKKNENTNPPGYKAVDTKLDEGKQSKVYSFDQLSKLTPEEINNNWEAVSAALEKGED</sequence>
<dbReference type="Pfam" id="PF06810">
    <property type="entry name" value="Phage_scaffold"/>
    <property type="match status" value="1"/>
</dbReference>
<accession>A0A5R9C6T0</accession>
<dbReference type="RefSeq" id="WP_138471006.1">
    <property type="nucleotide sequence ID" value="NZ_VBTE01000005.1"/>
</dbReference>
<dbReference type="OrthoDB" id="2365850at2"/>
<evidence type="ECO:0000256" key="1">
    <source>
        <dbReference type="SAM" id="Coils"/>
    </source>
</evidence>
<evidence type="ECO:0000313" key="3">
    <source>
        <dbReference type="EMBL" id="TLQ08830.1"/>
    </source>
</evidence>
<organism evidence="3 4">
    <name type="scientific">Marinilactibacillus psychrotolerans</name>
    <dbReference type="NCBI Taxonomy" id="191770"/>
    <lineage>
        <taxon>Bacteria</taxon>
        <taxon>Bacillati</taxon>
        <taxon>Bacillota</taxon>
        <taxon>Bacilli</taxon>
        <taxon>Lactobacillales</taxon>
        <taxon>Carnobacteriaceae</taxon>
        <taxon>Marinilactibacillus</taxon>
    </lineage>
</organism>
<dbReference type="InterPro" id="IPR009636">
    <property type="entry name" value="SCAF"/>
</dbReference>
<protein>
    <submittedName>
        <fullName evidence="3">Scaffolding protein</fullName>
    </submittedName>
</protein>
<feature type="compositionally biased region" description="Basic and acidic residues" evidence="2">
    <location>
        <begin position="143"/>
        <end position="153"/>
    </location>
</feature>
<proteinExistence type="predicted"/>
<feature type="region of interest" description="Disordered" evidence="2">
    <location>
        <begin position="137"/>
        <end position="167"/>
    </location>
</feature>
<keyword evidence="1" id="KW-0175">Coiled coil</keyword>
<dbReference type="Proteomes" id="UP000307201">
    <property type="component" value="Unassembled WGS sequence"/>
</dbReference>
<evidence type="ECO:0000256" key="2">
    <source>
        <dbReference type="SAM" id="MobiDB-lite"/>
    </source>
</evidence>
<comment type="caution">
    <text evidence="3">The sequence shown here is derived from an EMBL/GenBank/DDBJ whole genome shotgun (WGS) entry which is preliminary data.</text>
</comment>
<gene>
    <name evidence="3" type="ORF">FEZ48_02800</name>
</gene>